<comment type="catalytic activity">
    <reaction evidence="4">
        <text>a (2S)-2-hydroxycarboxylate + O2 = a 2-oxocarboxylate + H2O2</text>
        <dbReference type="Rhea" id="RHEA:16789"/>
        <dbReference type="ChEBI" id="CHEBI:15379"/>
        <dbReference type="ChEBI" id="CHEBI:16240"/>
        <dbReference type="ChEBI" id="CHEBI:35179"/>
        <dbReference type="ChEBI" id="CHEBI:58123"/>
        <dbReference type="EC" id="1.1.3.15"/>
    </reaction>
    <physiologicalReaction direction="left-to-right" evidence="4">
        <dbReference type="Rhea" id="RHEA:16790"/>
    </physiologicalReaction>
</comment>
<protein>
    <recommendedName>
        <fullName evidence="6">FMN hydroxy acid dehydrogenase domain-containing protein</fullName>
    </recommendedName>
</protein>
<comment type="cofactor">
    <cofactor evidence="1">
        <name>FMN</name>
        <dbReference type="ChEBI" id="CHEBI:58210"/>
    </cofactor>
</comment>
<dbReference type="Proteomes" id="UP001432027">
    <property type="component" value="Unassembled WGS sequence"/>
</dbReference>
<feature type="non-terminal residue" evidence="7">
    <location>
        <position position="259"/>
    </location>
</feature>
<dbReference type="EMBL" id="BTSX01000004">
    <property type="protein sequence ID" value="GMS94272.1"/>
    <property type="molecule type" value="Genomic_DNA"/>
</dbReference>
<dbReference type="InterPro" id="IPR012133">
    <property type="entry name" value="Alpha-hydoxy_acid_DH_FMN"/>
</dbReference>
<keyword evidence="2" id="KW-0560">Oxidoreductase</keyword>
<dbReference type="Gene3D" id="3.20.20.70">
    <property type="entry name" value="Aldolase class I"/>
    <property type="match status" value="1"/>
</dbReference>
<name>A0AAV5TIS1_9BILA</name>
<evidence type="ECO:0000313" key="7">
    <source>
        <dbReference type="EMBL" id="GMS94272.1"/>
    </source>
</evidence>
<feature type="non-terminal residue" evidence="7">
    <location>
        <position position="1"/>
    </location>
</feature>
<dbReference type="GO" id="GO:0003973">
    <property type="term" value="F:(S)-2-hydroxy-acid oxidase activity"/>
    <property type="evidence" value="ECO:0007669"/>
    <property type="project" value="UniProtKB-EC"/>
</dbReference>
<dbReference type="PANTHER" id="PTHR10578:SF149">
    <property type="entry name" value="2-HYDROXYACID OXIDASE 2"/>
    <property type="match status" value="1"/>
</dbReference>
<dbReference type="GO" id="GO:0005782">
    <property type="term" value="C:peroxisomal matrix"/>
    <property type="evidence" value="ECO:0007669"/>
    <property type="project" value="TreeGrafter"/>
</dbReference>
<dbReference type="PROSITE" id="PS00557">
    <property type="entry name" value="FMN_HYDROXY_ACID_DH_1"/>
    <property type="match status" value="1"/>
</dbReference>
<dbReference type="PANTHER" id="PTHR10578">
    <property type="entry name" value="S -2-HYDROXY-ACID OXIDASE-RELATED"/>
    <property type="match status" value="1"/>
</dbReference>
<dbReference type="GO" id="GO:0001561">
    <property type="term" value="P:fatty acid alpha-oxidation"/>
    <property type="evidence" value="ECO:0007669"/>
    <property type="project" value="TreeGrafter"/>
</dbReference>
<comment type="similarity">
    <text evidence="3">Belongs to the FMN-dependent alpha-hydroxy acid dehydrogenase family.</text>
</comment>
<evidence type="ECO:0000259" key="6">
    <source>
        <dbReference type="PROSITE" id="PS51349"/>
    </source>
</evidence>
<dbReference type="InterPro" id="IPR013785">
    <property type="entry name" value="Aldolase_TIM"/>
</dbReference>
<dbReference type="GO" id="GO:0010181">
    <property type="term" value="F:FMN binding"/>
    <property type="evidence" value="ECO:0007669"/>
    <property type="project" value="InterPro"/>
</dbReference>
<evidence type="ECO:0000256" key="2">
    <source>
        <dbReference type="ARBA" id="ARBA00023002"/>
    </source>
</evidence>
<gene>
    <name evidence="7" type="ORF">PENTCL1PPCAC_16447</name>
</gene>
<comment type="caution">
    <text evidence="7">The sequence shown here is derived from an EMBL/GenBank/DDBJ whole genome shotgun (WGS) entry which is preliminary data.</text>
</comment>
<dbReference type="Pfam" id="PF01070">
    <property type="entry name" value="FMN_dh"/>
    <property type="match status" value="1"/>
</dbReference>
<organism evidence="7 8">
    <name type="scientific">Pristionchus entomophagus</name>
    <dbReference type="NCBI Taxonomy" id="358040"/>
    <lineage>
        <taxon>Eukaryota</taxon>
        <taxon>Metazoa</taxon>
        <taxon>Ecdysozoa</taxon>
        <taxon>Nematoda</taxon>
        <taxon>Chromadorea</taxon>
        <taxon>Rhabditida</taxon>
        <taxon>Rhabditina</taxon>
        <taxon>Diplogasteromorpha</taxon>
        <taxon>Diplogasteroidea</taxon>
        <taxon>Neodiplogasteridae</taxon>
        <taxon>Pristionchus</taxon>
    </lineage>
</organism>
<evidence type="ECO:0000256" key="5">
    <source>
        <dbReference type="ARBA" id="ARBA00029327"/>
    </source>
</evidence>
<dbReference type="InterPro" id="IPR008259">
    <property type="entry name" value="FMN_hydac_DH_AS"/>
</dbReference>
<dbReference type="InterPro" id="IPR000262">
    <property type="entry name" value="FMN-dep_DH"/>
</dbReference>
<accession>A0AAV5TIS1</accession>
<evidence type="ECO:0000256" key="1">
    <source>
        <dbReference type="ARBA" id="ARBA00001917"/>
    </source>
</evidence>
<dbReference type="InterPro" id="IPR037396">
    <property type="entry name" value="FMN_HAD"/>
</dbReference>
<dbReference type="SUPFAM" id="SSF51395">
    <property type="entry name" value="FMN-linked oxidoreductases"/>
    <property type="match status" value="1"/>
</dbReference>
<proteinExistence type="inferred from homology"/>
<dbReference type="CDD" id="cd02809">
    <property type="entry name" value="alpha_hydroxyacid_oxid_FMN"/>
    <property type="match status" value="1"/>
</dbReference>
<dbReference type="PROSITE" id="PS51349">
    <property type="entry name" value="FMN_HYDROXY_ACID_DH_2"/>
    <property type="match status" value="1"/>
</dbReference>
<feature type="domain" description="FMN hydroxy acid dehydrogenase" evidence="6">
    <location>
        <begin position="1"/>
        <end position="259"/>
    </location>
</feature>
<sequence length="259" mass="28246">LLTVADYERSATSLLPTQTRDYYNGGADDEWTLSENRRAFDDYVIRPFCLRDKSSCSLSTSFLSLPLSHPIGIAPTGYHGLAHPEGELATVRGAKASNSLMIASSFSTTPLENMKEAAGNHPMWMQLFVYTDRALTQSIIRRAETAGYSAFVLTVDYPTSGRRLKDIRNGFQLPSHLKNANFASISGAPAIQPFTWEFVQELVESTSLPVIVKGVMRAEDALKAIESGAKGIIVSNHGGRQLDSVPASIHVLKEIAEAV</sequence>
<evidence type="ECO:0000256" key="3">
    <source>
        <dbReference type="ARBA" id="ARBA00024042"/>
    </source>
</evidence>
<evidence type="ECO:0000256" key="4">
    <source>
        <dbReference type="ARBA" id="ARBA00029325"/>
    </source>
</evidence>
<dbReference type="AlphaFoldDB" id="A0AAV5TIS1"/>
<keyword evidence="8" id="KW-1185">Reference proteome</keyword>
<evidence type="ECO:0000313" key="8">
    <source>
        <dbReference type="Proteomes" id="UP001432027"/>
    </source>
</evidence>
<comment type="catalytic activity">
    <reaction evidence="5">
        <text>2-hydroxyoctanoate + O2 = 2-oxooctanoate + H2O2</text>
        <dbReference type="Rhea" id="RHEA:67940"/>
        <dbReference type="ChEBI" id="CHEBI:15379"/>
        <dbReference type="ChEBI" id="CHEBI:16240"/>
        <dbReference type="ChEBI" id="CHEBI:133514"/>
        <dbReference type="ChEBI" id="CHEBI:176689"/>
    </reaction>
    <physiologicalReaction direction="left-to-right" evidence="5">
        <dbReference type="Rhea" id="RHEA:67941"/>
    </physiologicalReaction>
</comment>
<reference evidence="7" key="1">
    <citation type="submission" date="2023-10" db="EMBL/GenBank/DDBJ databases">
        <title>Genome assembly of Pristionchus species.</title>
        <authorList>
            <person name="Yoshida K."/>
            <person name="Sommer R.J."/>
        </authorList>
    </citation>
    <scope>NUCLEOTIDE SEQUENCE</scope>
    <source>
        <strain evidence="7">RS0144</strain>
    </source>
</reference>